<evidence type="ECO:0000313" key="2">
    <source>
        <dbReference type="EMBL" id="MBB5760111.1"/>
    </source>
</evidence>
<dbReference type="Proteomes" id="UP000583454">
    <property type="component" value="Unassembled WGS sequence"/>
</dbReference>
<feature type="signal peptide" evidence="1">
    <location>
        <begin position="1"/>
        <end position="20"/>
    </location>
</feature>
<protein>
    <submittedName>
        <fullName evidence="2">Uncharacterized protein</fullName>
    </submittedName>
</protein>
<keyword evidence="1" id="KW-0732">Signal</keyword>
<keyword evidence="3" id="KW-1185">Reference proteome</keyword>
<evidence type="ECO:0000256" key="1">
    <source>
        <dbReference type="SAM" id="SignalP"/>
    </source>
</evidence>
<feature type="chain" id="PRO_5032324242" evidence="1">
    <location>
        <begin position="21"/>
        <end position="97"/>
    </location>
</feature>
<gene>
    <name evidence="2" type="ORF">HNR00_004854</name>
</gene>
<reference evidence="2 3" key="1">
    <citation type="submission" date="2020-08" db="EMBL/GenBank/DDBJ databases">
        <title>Genomic Encyclopedia of Type Strains, Phase IV (KMG-IV): sequencing the most valuable type-strain genomes for metagenomic binning, comparative biology and taxonomic classification.</title>
        <authorList>
            <person name="Goeker M."/>
        </authorList>
    </citation>
    <scope>NUCLEOTIDE SEQUENCE [LARGE SCALE GENOMIC DNA]</scope>
    <source>
        <strain evidence="2 3">DSM 2163</strain>
    </source>
</reference>
<dbReference type="RefSeq" id="WP_183573768.1">
    <property type="nucleotide sequence ID" value="NZ_JACHOP010000034.1"/>
</dbReference>
<evidence type="ECO:0000313" key="3">
    <source>
        <dbReference type="Proteomes" id="UP000583454"/>
    </source>
</evidence>
<name>A0A840ZTD8_9HYPH</name>
<proteinExistence type="predicted"/>
<dbReference type="EMBL" id="JACHOP010000034">
    <property type="protein sequence ID" value="MBB5760111.1"/>
    <property type="molecule type" value="Genomic_DNA"/>
</dbReference>
<comment type="caution">
    <text evidence="2">The sequence shown here is derived from an EMBL/GenBank/DDBJ whole genome shotgun (WGS) entry which is preliminary data.</text>
</comment>
<dbReference type="AlphaFoldDB" id="A0A840ZTD8"/>
<accession>A0A840ZTD8</accession>
<sequence>MKRTAIVLALVGAAVGPALGQTLGSIDAYGSNFELSPFAPMQASVAVASDKNGRKFNVVKLPNGKMMALIAVERVRDYSPFADDSEMMYGDHKGSSR</sequence>
<organism evidence="2 3">
    <name type="scientific">Methylorubrum rhodinum</name>
    <dbReference type="NCBI Taxonomy" id="29428"/>
    <lineage>
        <taxon>Bacteria</taxon>
        <taxon>Pseudomonadati</taxon>
        <taxon>Pseudomonadota</taxon>
        <taxon>Alphaproteobacteria</taxon>
        <taxon>Hyphomicrobiales</taxon>
        <taxon>Methylobacteriaceae</taxon>
        <taxon>Methylorubrum</taxon>
    </lineage>
</organism>